<dbReference type="InterPro" id="IPR002347">
    <property type="entry name" value="SDR_fam"/>
</dbReference>
<dbReference type="PANTHER" id="PTHR45458">
    <property type="entry name" value="SHORT-CHAIN DEHYDROGENASE/REDUCTASE SDR"/>
    <property type="match status" value="1"/>
</dbReference>
<accession>A0A1B2M1I8</accession>
<dbReference type="Gene3D" id="3.40.50.720">
    <property type="entry name" value="NAD(P)-binding Rossmann-like Domain"/>
    <property type="match status" value="1"/>
</dbReference>
<dbReference type="RefSeq" id="WP_067556712.1">
    <property type="nucleotide sequence ID" value="NZ_CP016895.1"/>
</dbReference>
<dbReference type="PRINTS" id="PR00081">
    <property type="entry name" value="GDHRDH"/>
</dbReference>
<dbReference type="CDD" id="cd05233">
    <property type="entry name" value="SDR_c"/>
    <property type="match status" value="1"/>
</dbReference>
<dbReference type="KEGG" id="ala:BFG52_12365"/>
<reference evidence="1 2" key="1">
    <citation type="submission" date="2016-08" db="EMBL/GenBank/DDBJ databases">
        <authorList>
            <person name="Seilhamer J.J."/>
        </authorList>
    </citation>
    <scope>NUCLEOTIDE SEQUENCE [LARGE SCALE GENOMIC DNA]</scope>
    <source>
        <strain evidence="1 2">BRTC-1</strain>
    </source>
</reference>
<proteinExistence type="predicted"/>
<dbReference type="STRING" id="1789224.BFG52_12365"/>
<evidence type="ECO:0000313" key="2">
    <source>
        <dbReference type="Proteomes" id="UP000093391"/>
    </source>
</evidence>
<evidence type="ECO:0000313" key="1">
    <source>
        <dbReference type="EMBL" id="AOA59066.1"/>
    </source>
</evidence>
<dbReference type="AlphaFoldDB" id="A0A1B2M1I8"/>
<dbReference type="GO" id="GO:0016616">
    <property type="term" value="F:oxidoreductase activity, acting on the CH-OH group of donors, NAD or NADP as acceptor"/>
    <property type="evidence" value="ECO:0007669"/>
    <property type="project" value="TreeGrafter"/>
</dbReference>
<dbReference type="Proteomes" id="UP000093391">
    <property type="component" value="Chromosome"/>
</dbReference>
<sequence>MSEQLAARNFVIYGVSRGLGKALVESIPRPHDQVYGIARTAPRLKRPIQWIAADLAHAQTSVLQVKQQIQNQTIDVLIYNVGIWEHNAFSSDYDFEHLQADEIQMMLQTNINACILHIQALLENLRHSSNAKIILIGSTWGVDNHNGHELVFSACKYALRGIAQSLREILRRDAIAVTVLNLGYLASTDQPMTDHAASAEHDIAPDQDDHHQQALIPLQDVIHAVNFILATSSYSCVKEILMPAMQDRNV</sequence>
<dbReference type="SUPFAM" id="SSF51735">
    <property type="entry name" value="NAD(P)-binding Rossmann-fold domains"/>
    <property type="match status" value="1"/>
</dbReference>
<dbReference type="Pfam" id="PF00106">
    <property type="entry name" value="adh_short"/>
    <property type="match status" value="1"/>
</dbReference>
<name>A0A1B2M1I8_9GAMM</name>
<dbReference type="InterPro" id="IPR052184">
    <property type="entry name" value="SDR_enzymes"/>
</dbReference>
<dbReference type="PANTHER" id="PTHR45458:SF1">
    <property type="entry name" value="SHORT CHAIN DEHYDROGENASE"/>
    <property type="match status" value="1"/>
</dbReference>
<dbReference type="OrthoDB" id="9808814at2"/>
<dbReference type="EMBL" id="CP016895">
    <property type="protein sequence ID" value="AOA59066.1"/>
    <property type="molecule type" value="Genomic_DNA"/>
</dbReference>
<protein>
    <submittedName>
        <fullName evidence="1">Short-chain dehydrogenase</fullName>
    </submittedName>
</protein>
<gene>
    <name evidence="1" type="ORF">BFG52_12365</name>
</gene>
<dbReference type="InterPro" id="IPR036291">
    <property type="entry name" value="NAD(P)-bd_dom_sf"/>
</dbReference>
<keyword evidence="2" id="KW-1185">Reference proteome</keyword>
<organism evidence="1 2">
    <name type="scientific">Acinetobacter larvae</name>
    <dbReference type="NCBI Taxonomy" id="1789224"/>
    <lineage>
        <taxon>Bacteria</taxon>
        <taxon>Pseudomonadati</taxon>
        <taxon>Pseudomonadota</taxon>
        <taxon>Gammaproteobacteria</taxon>
        <taxon>Moraxellales</taxon>
        <taxon>Moraxellaceae</taxon>
        <taxon>Acinetobacter</taxon>
    </lineage>
</organism>